<evidence type="ECO:0000256" key="1">
    <source>
        <dbReference type="SAM" id="MobiDB-lite"/>
    </source>
</evidence>
<sequence>MYTQKELPEEEDTDRIRTMIETESEEIQLGLNRSLIDANEFERIKGKIESDNQKKETESLNGSGIGRRDNWMAVVESHQVINKALMMMTRTGLRFNQKLENIRAIQQNKKISEDGPKQTTSSIQIKLNVKNLKPYWVDRYNEEPGHLEDGGDGGEKQRIQDKEDTGLQDKGAEDNGLRIKE</sequence>
<protein>
    <submittedName>
        <fullName evidence="2">Uncharacterized protein</fullName>
    </submittedName>
</protein>
<gene>
    <name evidence="2" type="ORF">PPACK8108_LOCUS5434</name>
</gene>
<name>A0AAV0AP21_PHAPC</name>
<feature type="region of interest" description="Disordered" evidence="1">
    <location>
        <begin position="140"/>
        <end position="181"/>
    </location>
</feature>
<reference evidence="2" key="1">
    <citation type="submission" date="2022-06" db="EMBL/GenBank/DDBJ databases">
        <authorList>
            <consortium name="SYNGENTA / RWTH Aachen University"/>
        </authorList>
    </citation>
    <scope>NUCLEOTIDE SEQUENCE</scope>
</reference>
<evidence type="ECO:0000313" key="3">
    <source>
        <dbReference type="Proteomes" id="UP001153365"/>
    </source>
</evidence>
<accession>A0AAV0AP21</accession>
<dbReference type="AlphaFoldDB" id="A0AAV0AP21"/>
<dbReference type="EMBL" id="CALTRL010001055">
    <property type="protein sequence ID" value="CAH7670710.1"/>
    <property type="molecule type" value="Genomic_DNA"/>
</dbReference>
<keyword evidence="3" id="KW-1185">Reference proteome</keyword>
<comment type="caution">
    <text evidence="2">The sequence shown here is derived from an EMBL/GenBank/DDBJ whole genome shotgun (WGS) entry which is preliminary data.</text>
</comment>
<evidence type="ECO:0000313" key="2">
    <source>
        <dbReference type="EMBL" id="CAH7670710.1"/>
    </source>
</evidence>
<organism evidence="2 3">
    <name type="scientific">Phakopsora pachyrhizi</name>
    <name type="common">Asian soybean rust disease fungus</name>
    <dbReference type="NCBI Taxonomy" id="170000"/>
    <lineage>
        <taxon>Eukaryota</taxon>
        <taxon>Fungi</taxon>
        <taxon>Dikarya</taxon>
        <taxon>Basidiomycota</taxon>
        <taxon>Pucciniomycotina</taxon>
        <taxon>Pucciniomycetes</taxon>
        <taxon>Pucciniales</taxon>
        <taxon>Phakopsoraceae</taxon>
        <taxon>Phakopsora</taxon>
    </lineage>
</organism>
<dbReference type="Proteomes" id="UP001153365">
    <property type="component" value="Unassembled WGS sequence"/>
</dbReference>
<proteinExistence type="predicted"/>